<accession>A0A1G7HNE3</accession>
<reference evidence="1 2" key="1">
    <citation type="submission" date="2016-10" db="EMBL/GenBank/DDBJ databases">
        <authorList>
            <person name="de Groot N.N."/>
        </authorList>
    </citation>
    <scope>NUCLEOTIDE SEQUENCE [LARGE SCALE GENOMIC DNA]</scope>
    <source>
        <strain evidence="1 2">GAS232</strain>
    </source>
</reference>
<evidence type="ECO:0000313" key="1">
    <source>
        <dbReference type="EMBL" id="SDF01529.1"/>
    </source>
</evidence>
<dbReference type="AlphaFoldDB" id="A0A1G7HNE3"/>
<protein>
    <recommendedName>
        <fullName evidence="3">Glycosyl transferase family 11</fullName>
    </recommendedName>
</protein>
<evidence type="ECO:0000313" key="2">
    <source>
        <dbReference type="Proteomes" id="UP000182427"/>
    </source>
</evidence>
<proteinExistence type="predicted"/>
<dbReference type="Proteomes" id="UP000182427">
    <property type="component" value="Chromosome I"/>
</dbReference>
<keyword evidence="2" id="KW-1185">Reference proteome</keyword>
<sequence length="389" mass="44647">MPMSNRRPVVSVLPRGGLGNRMIQVLVANKISQDHGLELSDIVLDEWNIRIPSLDHRASHGRQDSSFHGRHHIDRKRLQAICESGEADRLLFKGYGQRMENLPSLEFSRNLFRRQPVNSACFGDDYLVCNIRGAEVLRAVHPHYVVHPIAFYKELLASTGLKPVFLGQLGDDDYSMSLRRSFPSAEFVPSGGALQDFESIRNSINIVPAVSTFSWLSSWLSYATNIYFPVNGLLNPRQYPPVDLLPLRDPRYRFYLFPLNYSVFAEELHIAHGAINGMWQHVPSDELSTSLNEAVRVERDLQGYLEQFDECYYLQQHRDVADAVRQGRWRDGRAHYIDRGFRENRSCFAMSLASYSRRYPEAAWDVAKGKYVDLRHHFVSVGRTTGFIL</sequence>
<dbReference type="EMBL" id="LT629690">
    <property type="protein sequence ID" value="SDF01529.1"/>
    <property type="molecule type" value="Genomic_DNA"/>
</dbReference>
<evidence type="ECO:0008006" key="3">
    <source>
        <dbReference type="Google" id="ProtNLM"/>
    </source>
</evidence>
<gene>
    <name evidence="1" type="ORF">SAMN05444167_1135</name>
</gene>
<name>A0A1G7HNE3_9BACT</name>
<organism evidence="1 2">
    <name type="scientific">Terriglobus roseus</name>
    <dbReference type="NCBI Taxonomy" id="392734"/>
    <lineage>
        <taxon>Bacteria</taxon>
        <taxon>Pseudomonadati</taxon>
        <taxon>Acidobacteriota</taxon>
        <taxon>Terriglobia</taxon>
        <taxon>Terriglobales</taxon>
        <taxon>Acidobacteriaceae</taxon>
        <taxon>Terriglobus</taxon>
    </lineage>
</organism>